<dbReference type="HOGENOM" id="CLU_1807501_0_0_1"/>
<reference evidence="1 2" key="1">
    <citation type="submission" date="2014-04" db="EMBL/GenBank/DDBJ databases">
        <authorList>
            <consortium name="DOE Joint Genome Institute"/>
            <person name="Kuo A."/>
            <person name="Ruytinx J."/>
            <person name="Rineau F."/>
            <person name="Colpaert J."/>
            <person name="Kohler A."/>
            <person name="Nagy L.G."/>
            <person name="Floudas D."/>
            <person name="Copeland A."/>
            <person name="Barry K.W."/>
            <person name="Cichocki N."/>
            <person name="Veneault-Fourrey C."/>
            <person name="LaButti K."/>
            <person name="Lindquist E.A."/>
            <person name="Lipzen A."/>
            <person name="Lundell T."/>
            <person name="Morin E."/>
            <person name="Murat C."/>
            <person name="Sun H."/>
            <person name="Tunlid A."/>
            <person name="Henrissat B."/>
            <person name="Grigoriev I.V."/>
            <person name="Hibbett D.S."/>
            <person name="Martin F."/>
            <person name="Nordberg H.P."/>
            <person name="Cantor M.N."/>
            <person name="Hua S.X."/>
        </authorList>
    </citation>
    <scope>NUCLEOTIDE SEQUENCE [LARGE SCALE GENOMIC DNA]</scope>
    <source>
        <strain evidence="1 2">UH-Slu-Lm8-n1</strain>
    </source>
</reference>
<dbReference type="InParanoid" id="A0A0C9ZR01"/>
<accession>A0A0C9ZR01</accession>
<gene>
    <name evidence="1" type="ORF">CY34DRAFT_285193</name>
</gene>
<sequence>MKFKPIQFESTTDQSILDAFGKTTPLTHPHQSRTMHSFNRRRRLIDHPFSVRLLKEAKIFQARRCHFRGDFLPRHQPLGGSAATILSCYCLDKSVHQQKKRTVWEGSARCSVIEFRCARRYQGCERTKMGDPFDCHGGEKTNY</sequence>
<name>A0A0C9ZR01_9AGAM</name>
<dbReference type="Proteomes" id="UP000054485">
    <property type="component" value="Unassembled WGS sequence"/>
</dbReference>
<evidence type="ECO:0000313" key="1">
    <source>
        <dbReference type="EMBL" id="KIK40150.1"/>
    </source>
</evidence>
<reference evidence="2" key="2">
    <citation type="submission" date="2015-01" db="EMBL/GenBank/DDBJ databases">
        <title>Evolutionary Origins and Diversification of the Mycorrhizal Mutualists.</title>
        <authorList>
            <consortium name="DOE Joint Genome Institute"/>
            <consortium name="Mycorrhizal Genomics Consortium"/>
            <person name="Kohler A."/>
            <person name="Kuo A."/>
            <person name="Nagy L.G."/>
            <person name="Floudas D."/>
            <person name="Copeland A."/>
            <person name="Barry K.W."/>
            <person name="Cichocki N."/>
            <person name="Veneault-Fourrey C."/>
            <person name="LaButti K."/>
            <person name="Lindquist E.A."/>
            <person name="Lipzen A."/>
            <person name="Lundell T."/>
            <person name="Morin E."/>
            <person name="Murat C."/>
            <person name="Riley R."/>
            <person name="Ohm R."/>
            <person name="Sun H."/>
            <person name="Tunlid A."/>
            <person name="Henrissat B."/>
            <person name="Grigoriev I.V."/>
            <person name="Hibbett D.S."/>
            <person name="Martin F."/>
        </authorList>
    </citation>
    <scope>NUCLEOTIDE SEQUENCE [LARGE SCALE GENOMIC DNA]</scope>
    <source>
        <strain evidence="2">UH-Slu-Lm8-n1</strain>
    </source>
</reference>
<keyword evidence="2" id="KW-1185">Reference proteome</keyword>
<organism evidence="1 2">
    <name type="scientific">Suillus luteus UH-Slu-Lm8-n1</name>
    <dbReference type="NCBI Taxonomy" id="930992"/>
    <lineage>
        <taxon>Eukaryota</taxon>
        <taxon>Fungi</taxon>
        <taxon>Dikarya</taxon>
        <taxon>Basidiomycota</taxon>
        <taxon>Agaricomycotina</taxon>
        <taxon>Agaricomycetes</taxon>
        <taxon>Agaricomycetidae</taxon>
        <taxon>Boletales</taxon>
        <taxon>Suillineae</taxon>
        <taxon>Suillaceae</taxon>
        <taxon>Suillus</taxon>
    </lineage>
</organism>
<dbReference type="EMBL" id="KN835314">
    <property type="protein sequence ID" value="KIK40150.1"/>
    <property type="molecule type" value="Genomic_DNA"/>
</dbReference>
<evidence type="ECO:0000313" key="2">
    <source>
        <dbReference type="Proteomes" id="UP000054485"/>
    </source>
</evidence>
<protein>
    <submittedName>
        <fullName evidence="1">Uncharacterized protein</fullName>
    </submittedName>
</protein>
<dbReference type="AlphaFoldDB" id="A0A0C9ZR01"/>
<proteinExistence type="predicted"/>